<evidence type="ECO:0000259" key="1">
    <source>
        <dbReference type="PROSITE" id="PS50910"/>
    </source>
</evidence>
<dbReference type="Gene3D" id="1.20.120.330">
    <property type="entry name" value="Nucleotidyltransferases domain 2"/>
    <property type="match status" value="1"/>
</dbReference>
<dbReference type="SUPFAM" id="SSF81593">
    <property type="entry name" value="Nucleotidyltransferase substrate binding subunit/domain"/>
    <property type="match status" value="1"/>
</dbReference>
<gene>
    <name evidence="2" type="ORF">B9J98_05935</name>
</gene>
<proteinExistence type="predicted"/>
<evidence type="ECO:0000313" key="3">
    <source>
        <dbReference type="Proteomes" id="UP000244066"/>
    </source>
</evidence>
<dbReference type="Pfam" id="PF05168">
    <property type="entry name" value="HEPN"/>
    <property type="match status" value="1"/>
</dbReference>
<name>A0A2R7Y449_9ARCH</name>
<dbReference type="Proteomes" id="UP000244066">
    <property type="component" value="Unassembled WGS sequence"/>
</dbReference>
<organism evidence="2 3">
    <name type="scientific">Candidatus Terraquivivens tikiterensis</name>
    <dbReference type="NCBI Taxonomy" id="1980982"/>
    <lineage>
        <taxon>Archaea</taxon>
        <taxon>Nitrososphaerota</taxon>
        <taxon>Candidatus Wolframiiraptoraceae</taxon>
        <taxon>Candidatus Terraquivivens</taxon>
    </lineage>
</organism>
<feature type="domain" description="HEPN" evidence="1">
    <location>
        <begin position="12"/>
        <end position="122"/>
    </location>
</feature>
<dbReference type="PROSITE" id="PS50910">
    <property type="entry name" value="HEPN"/>
    <property type="match status" value="1"/>
</dbReference>
<dbReference type="AlphaFoldDB" id="A0A2R7Y449"/>
<dbReference type="InterPro" id="IPR007842">
    <property type="entry name" value="HEPN_dom"/>
</dbReference>
<evidence type="ECO:0000313" key="2">
    <source>
        <dbReference type="EMBL" id="PUA31602.1"/>
    </source>
</evidence>
<dbReference type="SMART" id="SM00748">
    <property type="entry name" value="HEPN"/>
    <property type="match status" value="1"/>
</dbReference>
<protein>
    <recommendedName>
        <fullName evidence="1">HEPN domain-containing protein</fullName>
    </recommendedName>
</protein>
<dbReference type="EMBL" id="NDWU01000015">
    <property type="protein sequence ID" value="PUA31602.1"/>
    <property type="molecule type" value="Genomic_DNA"/>
</dbReference>
<comment type="caution">
    <text evidence="2">The sequence shown here is derived from an EMBL/GenBank/DDBJ whole genome shotgun (WGS) entry which is preliminary data.</text>
</comment>
<accession>A0A2R7Y449</accession>
<sequence length="134" mass="15347">MSSLRPEAEDWFYEACVDLEEAKDAFSRGRYNWACFAAQQAAEKALKTMYLVARKKRFPKTNDLVELYMELEGELTIEGSDKIGLLSSFYEMARYPNAGMRRPSRSISKEVAEEMVRLSESIVKKVGEKVGLRC</sequence>
<reference evidence="2 3" key="1">
    <citation type="submission" date="2017-04" db="EMBL/GenBank/DDBJ databases">
        <title>Draft Aigarchaeota genome from a New Zealand hot spring.</title>
        <authorList>
            <person name="Reysenbach A.-L."/>
            <person name="Donaho J.A."/>
            <person name="Gerhart J."/>
            <person name="Kelley J.F."/>
            <person name="Kouba K."/>
            <person name="Podar M."/>
            <person name="Stott M."/>
        </authorList>
    </citation>
    <scope>NUCLEOTIDE SEQUENCE [LARGE SCALE GENOMIC DNA]</scope>
    <source>
        <strain evidence="2">NZ13_MG1</strain>
    </source>
</reference>